<dbReference type="Proteomes" id="UP000675664">
    <property type="component" value="Unassembled WGS sequence"/>
</dbReference>
<name>A0A8J8B0A6_9FIRM</name>
<reference evidence="1" key="1">
    <citation type="submission" date="2021-04" db="EMBL/GenBank/DDBJ databases">
        <title>Sinoanaerobacter chloroacetimidivorans sp. nov., an obligate anaerobic bacterium isolated from anaerobic sludge.</title>
        <authorList>
            <person name="Bao Y."/>
        </authorList>
    </citation>
    <scope>NUCLEOTIDE SEQUENCE</scope>
    <source>
        <strain evidence="1">BAD-6</strain>
    </source>
</reference>
<dbReference type="EMBL" id="JAGSND010000001">
    <property type="protein sequence ID" value="MBR0596411.1"/>
    <property type="molecule type" value="Genomic_DNA"/>
</dbReference>
<gene>
    <name evidence="1" type="ORF">KCX82_00835</name>
</gene>
<comment type="caution">
    <text evidence="1">The sequence shown here is derived from an EMBL/GenBank/DDBJ whole genome shotgun (WGS) entry which is preliminary data.</text>
</comment>
<keyword evidence="2" id="KW-1185">Reference proteome</keyword>
<proteinExistence type="predicted"/>
<sequence>MGCWGITAFESDAGLDAKGFIRENLPEDGKLELEKILEGLQHDAWNAPPDVMNAESHTSPMALAEIIVKFLDREVDSLDNAGAWAEKEKKFGAVTSFTATREVVRWLRDYLCDTLNYAMKGAEERRKWGGWFQKKDWHAWQNHMAVLIGRLDGVLSAEGQSLVLFSKAEPNEKQETDMGMTMQQSI</sequence>
<dbReference type="RefSeq" id="WP_227016542.1">
    <property type="nucleotide sequence ID" value="NZ_JAGSND010000001.1"/>
</dbReference>
<protein>
    <submittedName>
        <fullName evidence="1">DUF4259 domain-containing protein</fullName>
    </submittedName>
</protein>
<accession>A0A8J8B0A6</accession>
<reference evidence="1" key="2">
    <citation type="submission" date="2021-04" db="EMBL/GenBank/DDBJ databases">
        <authorList>
            <person name="Liu J."/>
        </authorList>
    </citation>
    <scope>NUCLEOTIDE SEQUENCE</scope>
    <source>
        <strain evidence="1">BAD-6</strain>
    </source>
</reference>
<evidence type="ECO:0000313" key="1">
    <source>
        <dbReference type="EMBL" id="MBR0596411.1"/>
    </source>
</evidence>
<evidence type="ECO:0000313" key="2">
    <source>
        <dbReference type="Proteomes" id="UP000675664"/>
    </source>
</evidence>
<organism evidence="1 2">
    <name type="scientific">Sinanaerobacter chloroacetimidivorans</name>
    <dbReference type="NCBI Taxonomy" id="2818044"/>
    <lineage>
        <taxon>Bacteria</taxon>
        <taxon>Bacillati</taxon>
        <taxon>Bacillota</taxon>
        <taxon>Clostridia</taxon>
        <taxon>Peptostreptococcales</taxon>
        <taxon>Anaerovoracaceae</taxon>
        <taxon>Sinanaerobacter</taxon>
    </lineage>
</organism>
<dbReference type="AlphaFoldDB" id="A0A8J8B0A6"/>